<feature type="compositionally biased region" description="Basic and acidic residues" evidence="1">
    <location>
        <begin position="95"/>
        <end position="105"/>
    </location>
</feature>
<feature type="region of interest" description="Disordered" evidence="1">
    <location>
        <begin position="146"/>
        <end position="190"/>
    </location>
</feature>
<evidence type="ECO:0000313" key="2">
    <source>
        <dbReference type="EMBL" id="CAK9164303.1"/>
    </source>
</evidence>
<evidence type="ECO:0000313" key="3">
    <source>
        <dbReference type="Proteomes" id="UP001642360"/>
    </source>
</evidence>
<feature type="region of interest" description="Disordered" evidence="1">
    <location>
        <begin position="79"/>
        <end position="119"/>
    </location>
</feature>
<sequence length="257" mass="28391">MIRPGFSMRSRDLVDAWKEYTDILERENVAIFFAYSREGLFILPATVEDEESLNFEKGFFVYVLENDFLTGVDSVVEDSSKRKETEVVGGSSAADKAEPSLEEKTIPSSITNVPNEMLGGDVSRVETESRLGLDVPARTSLSPSKFFAGVQDEEQGQAQARNKAERKRKNPDEGASSDEDGESRGSIAPPVFSGKCYVQLCPPTSTSPELQSINERRDELDLNTREVKPPAIRKGRSVVRAPSPPAFGTLLFFQENS</sequence>
<accession>A0ABC8T4Y5</accession>
<dbReference type="EMBL" id="CAUOFW020004170">
    <property type="protein sequence ID" value="CAK9164303.1"/>
    <property type="molecule type" value="Genomic_DNA"/>
</dbReference>
<comment type="caution">
    <text evidence="2">The sequence shown here is derived from an EMBL/GenBank/DDBJ whole genome shotgun (WGS) entry which is preliminary data.</text>
</comment>
<dbReference type="AlphaFoldDB" id="A0ABC8T4Y5"/>
<protein>
    <submittedName>
        <fullName evidence="2">Uncharacterized protein</fullName>
    </submittedName>
</protein>
<dbReference type="Proteomes" id="UP001642360">
    <property type="component" value="Unassembled WGS sequence"/>
</dbReference>
<feature type="region of interest" description="Disordered" evidence="1">
    <location>
        <begin position="203"/>
        <end position="228"/>
    </location>
</feature>
<feature type="compositionally biased region" description="Polar residues" evidence="1">
    <location>
        <begin position="203"/>
        <end position="213"/>
    </location>
</feature>
<organism evidence="2 3">
    <name type="scientific">Ilex paraguariensis</name>
    <name type="common">yerba mate</name>
    <dbReference type="NCBI Taxonomy" id="185542"/>
    <lineage>
        <taxon>Eukaryota</taxon>
        <taxon>Viridiplantae</taxon>
        <taxon>Streptophyta</taxon>
        <taxon>Embryophyta</taxon>
        <taxon>Tracheophyta</taxon>
        <taxon>Spermatophyta</taxon>
        <taxon>Magnoliopsida</taxon>
        <taxon>eudicotyledons</taxon>
        <taxon>Gunneridae</taxon>
        <taxon>Pentapetalae</taxon>
        <taxon>asterids</taxon>
        <taxon>campanulids</taxon>
        <taxon>Aquifoliales</taxon>
        <taxon>Aquifoliaceae</taxon>
        <taxon>Ilex</taxon>
    </lineage>
</organism>
<feature type="compositionally biased region" description="Basic and acidic residues" evidence="1">
    <location>
        <begin position="214"/>
        <end position="228"/>
    </location>
</feature>
<proteinExistence type="predicted"/>
<gene>
    <name evidence="2" type="ORF">ILEXP_LOCUS33410</name>
</gene>
<reference evidence="2 3" key="1">
    <citation type="submission" date="2024-02" db="EMBL/GenBank/DDBJ databases">
        <authorList>
            <person name="Vignale AGUSTIN F."/>
            <person name="Sosa J E."/>
            <person name="Modenutti C."/>
        </authorList>
    </citation>
    <scope>NUCLEOTIDE SEQUENCE [LARGE SCALE GENOMIC DNA]</scope>
</reference>
<name>A0ABC8T4Y5_9AQUA</name>
<evidence type="ECO:0000256" key="1">
    <source>
        <dbReference type="SAM" id="MobiDB-lite"/>
    </source>
</evidence>
<keyword evidence="3" id="KW-1185">Reference proteome</keyword>